<comment type="caution">
    <text evidence="1">The sequence shown here is derived from an EMBL/GenBank/DDBJ whole genome shotgun (WGS) entry which is preliminary data.</text>
</comment>
<name>A0ACB9GZZ1_CICIN</name>
<dbReference type="Proteomes" id="UP001055811">
    <property type="component" value="Linkage Group LG01"/>
</dbReference>
<reference evidence="2" key="1">
    <citation type="journal article" date="2022" name="Mol. Ecol. Resour.">
        <title>The genomes of chicory, endive, great burdock and yacon provide insights into Asteraceae palaeo-polyploidization history and plant inulin production.</title>
        <authorList>
            <person name="Fan W."/>
            <person name="Wang S."/>
            <person name="Wang H."/>
            <person name="Wang A."/>
            <person name="Jiang F."/>
            <person name="Liu H."/>
            <person name="Zhao H."/>
            <person name="Xu D."/>
            <person name="Zhang Y."/>
        </authorList>
    </citation>
    <scope>NUCLEOTIDE SEQUENCE [LARGE SCALE GENOMIC DNA]</scope>
    <source>
        <strain evidence="2">cv. Punajuju</strain>
    </source>
</reference>
<organism evidence="1 2">
    <name type="scientific">Cichorium intybus</name>
    <name type="common">Chicory</name>
    <dbReference type="NCBI Taxonomy" id="13427"/>
    <lineage>
        <taxon>Eukaryota</taxon>
        <taxon>Viridiplantae</taxon>
        <taxon>Streptophyta</taxon>
        <taxon>Embryophyta</taxon>
        <taxon>Tracheophyta</taxon>
        <taxon>Spermatophyta</taxon>
        <taxon>Magnoliopsida</taxon>
        <taxon>eudicotyledons</taxon>
        <taxon>Gunneridae</taxon>
        <taxon>Pentapetalae</taxon>
        <taxon>asterids</taxon>
        <taxon>campanulids</taxon>
        <taxon>Asterales</taxon>
        <taxon>Asteraceae</taxon>
        <taxon>Cichorioideae</taxon>
        <taxon>Cichorieae</taxon>
        <taxon>Cichoriinae</taxon>
        <taxon>Cichorium</taxon>
    </lineage>
</organism>
<sequence>MKVLLESGGYDDAARFQASLEVSLSIICLVHAFWVKSNLKRWVMDGYLLLSLGDFGLARVTSETDFMTEYVVRRWYHAPKLLLSSLAFFHSRTIFTPTASPSHFHLRPPPPNTPSPPSYRRENGNVIPPVTAAFLKHPRTHPGGGPGLEYHMAESEHLMKRARVGSSDEM</sequence>
<reference evidence="1 2" key="2">
    <citation type="journal article" date="2022" name="Mol. Ecol. Resour.">
        <title>The genomes of chicory, endive, great burdock and yacon provide insights into Asteraceae paleo-polyploidization history and plant inulin production.</title>
        <authorList>
            <person name="Fan W."/>
            <person name="Wang S."/>
            <person name="Wang H."/>
            <person name="Wang A."/>
            <person name="Jiang F."/>
            <person name="Liu H."/>
            <person name="Zhao H."/>
            <person name="Xu D."/>
            <person name="Zhang Y."/>
        </authorList>
    </citation>
    <scope>NUCLEOTIDE SEQUENCE [LARGE SCALE GENOMIC DNA]</scope>
    <source>
        <strain evidence="2">cv. Punajuju</strain>
        <tissue evidence="1">Leaves</tissue>
    </source>
</reference>
<accession>A0ACB9GZZ1</accession>
<evidence type="ECO:0000313" key="1">
    <source>
        <dbReference type="EMBL" id="KAI3788650.1"/>
    </source>
</evidence>
<evidence type="ECO:0000313" key="2">
    <source>
        <dbReference type="Proteomes" id="UP001055811"/>
    </source>
</evidence>
<protein>
    <submittedName>
        <fullName evidence="1">Uncharacterized protein</fullName>
    </submittedName>
</protein>
<proteinExistence type="predicted"/>
<dbReference type="EMBL" id="CM042009">
    <property type="protein sequence ID" value="KAI3788650.1"/>
    <property type="molecule type" value="Genomic_DNA"/>
</dbReference>
<keyword evidence="2" id="KW-1185">Reference proteome</keyword>
<gene>
    <name evidence="1" type="ORF">L2E82_01422</name>
</gene>